<sequence length="54" mass="6374">MRRVPANPRLSHKKSSIELAQIYHRNAIAITLVARILPQLQRYRHENYSVLTCF</sequence>
<gene>
    <name evidence="1" type="ORF">GCM10011520_13720</name>
</gene>
<name>A0ABQ1T3Z6_9GAMM</name>
<reference evidence="2" key="1">
    <citation type="journal article" date="2019" name="Int. J. Syst. Evol. Microbiol.">
        <title>The Global Catalogue of Microorganisms (GCM) 10K type strain sequencing project: providing services to taxonomists for standard genome sequencing and annotation.</title>
        <authorList>
            <consortium name="The Broad Institute Genomics Platform"/>
            <consortium name="The Broad Institute Genome Sequencing Center for Infectious Disease"/>
            <person name="Wu L."/>
            <person name="Ma J."/>
        </authorList>
    </citation>
    <scope>NUCLEOTIDE SEQUENCE [LARGE SCALE GENOMIC DNA]</scope>
    <source>
        <strain evidence="2">CGMCC 1.16033</strain>
    </source>
</reference>
<accession>A0ABQ1T3Z6</accession>
<dbReference type="EMBL" id="BMKO01000003">
    <property type="protein sequence ID" value="GGE74418.1"/>
    <property type="molecule type" value="Genomic_DNA"/>
</dbReference>
<evidence type="ECO:0000313" key="2">
    <source>
        <dbReference type="Proteomes" id="UP000606498"/>
    </source>
</evidence>
<organism evidence="1 2">
    <name type="scientific">Shewanella carassii</name>
    <dbReference type="NCBI Taxonomy" id="1987584"/>
    <lineage>
        <taxon>Bacteria</taxon>
        <taxon>Pseudomonadati</taxon>
        <taxon>Pseudomonadota</taxon>
        <taxon>Gammaproteobacteria</taxon>
        <taxon>Alteromonadales</taxon>
        <taxon>Shewanellaceae</taxon>
        <taxon>Shewanella</taxon>
    </lineage>
</organism>
<dbReference type="Proteomes" id="UP000606498">
    <property type="component" value="Unassembled WGS sequence"/>
</dbReference>
<evidence type="ECO:0000313" key="1">
    <source>
        <dbReference type="EMBL" id="GGE74418.1"/>
    </source>
</evidence>
<protein>
    <submittedName>
        <fullName evidence="1">Uncharacterized protein</fullName>
    </submittedName>
</protein>
<proteinExistence type="predicted"/>
<keyword evidence="2" id="KW-1185">Reference proteome</keyword>
<comment type="caution">
    <text evidence="1">The sequence shown here is derived from an EMBL/GenBank/DDBJ whole genome shotgun (WGS) entry which is preliminary data.</text>
</comment>